<accession>A0A841FTS8</accession>
<dbReference type="RefSeq" id="WP_184790985.1">
    <property type="nucleotide sequence ID" value="NZ_BONT01000047.1"/>
</dbReference>
<evidence type="ECO:0000313" key="1">
    <source>
        <dbReference type="EMBL" id="MBB6038193.1"/>
    </source>
</evidence>
<comment type="caution">
    <text evidence="1">The sequence shown here is derived from an EMBL/GenBank/DDBJ whole genome shotgun (WGS) entry which is preliminary data.</text>
</comment>
<reference evidence="1 2" key="1">
    <citation type="submission" date="2020-08" db="EMBL/GenBank/DDBJ databases">
        <title>Genomic Encyclopedia of Type Strains, Phase IV (KMG-IV): sequencing the most valuable type-strain genomes for metagenomic binning, comparative biology and taxonomic classification.</title>
        <authorList>
            <person name="Goeker M."/>
        </authorList>
    </citation>
    <scope>NUCLEOTIDE SEQUENCE [LARGE SCALE GENOMIC DNA]</scope>
    <source>
        <strain evidence="1 2">YIM 65646</strain>
    </source>
</reference>
<keyword evidence="2" id="KW-1185">Reference proteome</keyword>
<evidence type="ECO:0000313" key="2">
    <source>
        <dbReference type="Proteomes" id="UP000548476"/>
    </source>
</evidence>
<organism evidence="1 2">
    <name type="scientific">Phytomonospora endophytica</name>
    <dbReference type="NCBI Taxonomy" id="714109"/>
    <lineage>
        <taxon>Bacteria</taxon>
        <taxon>Bacillati</taxon>
        <taxon>Actinomycetota</taxon>
        <taxon>Actinomycetes</taxon>
        <taxon>Micromonosporales</taxon>
        <taxon>Micromonosporaceae</taxon>
        <taxon>Phytomonospora</taxon>
    </lineage>
</organism>
<name>A0A841FTS8_9ACTN</name>
<dbReference type="Proteomes" id="UP000548476">
    <property type="component" value="Unassembled WGS sequence"/>
</dbReference>
<sequence>MPRSTRTRLAKQRSARSRENYSTARFSVGCRNNIGLDDCTPAQLALRYLLAAFIFDTAPVGTGGHSLSPSTLTCYSITPSARFDELVLVTDAPDNVTGYLVPTDPEFIGIPGLRIVHIEQSDYHMLHLPSGALMRVTRRSTVKGRKLPPQGLRDTERGWWTPQHPLSAAEEQAMAAHRLPSLDAQTLLAALITRWNFRDPHQTWAASWFYDPFDRPGDHQHRAWGGPYRRLKGAGDDWHLEWNQCPAHPDIAAMLTDPIVGLSDTIATVHNSHHIELSYKSAKLSLYRKPIHGRI</sequence>
<dbReference type="EMBL" id="JACHGT010000015">
    <property type="protein sequence ID" value="MBB6038193.1"/>
    <property type="molecule type" value="Genomic_DNA"/>
</dbReference>
<proteinExistence type="predicted"/>
<dbReference type="AlphaFoldDB" id="A0A841FTS8"/>
<protein>
    <submittedName>
        <fullName evidence="1">Uncharacterized protein</fullName>
    </submittedName>
</protein>
<gene>
    <name evidence="1" type="ORF">HNR73_006073</name>
</gene>